<evidence type="ECO:0000313" key="1">
    <source>
        <dbReference type="EMBL" id="MBB3023112.1"/>
    </source>
</evidence>
<dbReference type="GO" id="GO:0005829">
    <property type="term" value="C:cytosol"/>
    <property type="evidence" value="ECO:0007669"/>
    <property type="project" value="TreeGrafter"/>
</dbReference>
<comment type="caution">
    <text evidence="1">The sequence shown here is derived from an EMBL/GenBank/DDBJ whole genome shotgun (WGS) entry which is preliminary data.</text>
</comment>
<dbReference type="Gene3D" id="3.40.50.1000">
    <property type="entry name" value="HAD superfamily/HAD-like"/>
    <property type="match status" value="1"/>
</dbReference>
<dbReference type="SUPFAM" id="SSF56784">
    <property type="entry name" value="HAD-like"/>
    <property type="match status" value="1"/>
</dbReference>
<proteinExistence type="predicted"/>
<protein>
    <submittedName>
        <fullName evidence="1">Cof subfamily protein (Haloacid dehalogenase superfamily)</fullName>
    </submittedName>
</protein>
<accession>A0A839QST6</accession>
<dbReference type="Gene3D" id="3.30.1240.10">
    <property type="match status" value="1"/>
</dbReference>
<organism evidence="1 2">
    <name type="scientific">Helcobacillus massiliensis</name>
    <dbReference type="NCBI Taxonomy" id="521392"/>
    <lineage>
        <taxon>Bacteria</taxon>
        <taxon>Bacillati</taxon>
        <taxon>Actinomycetota</taxon>
        <taxon>Actinomycetes</taxon>
        <taxon>Micrococcales</taxon>
        <taxon>Dermabacteraceae</taxon>
        <taxon>Helcobacillus</taxon>
    </lineage>
</organism>
<dbReference type="InterPro" id="IPR006379">
    <property type="entry name" value="HAD-SF_hydro_IIB"/>
</dbReference>
<dbReference type="InterPro" id="IPR023214">
    <property type="entry name" value="HAD_sf"/>
</dbReference>
<dbReference type="GO" id="GO:0000287">
    <property type="term" value="F:magnesium ion binding"/>
    <property type="evidence" value="ECO:0007669"/>
    <property type="project" value="TreeGrafter"/>
</dbReference>
<dbReference type="Proteomes" id="UP000568050">
    <property type="component" value="Unassembled WGS sequence"/>
</dbReference>
<dbReference type="NCBIfam" id="TIGR01484">
    <property type="entry name" value="HAD-SF-IIB"/>
    <property type="match status" value="1"/>
</dbReference>
<gene>
    <name evidence="1" type="ORF">FHX50_001397</name>
</gene>
<reference evidence="1 2" key="1">
    <citation type="submission" date="2020-08" db="EMBL/GenBank/DDBJ databases">
        <title>Sequencing the genomes of 1000 actinobacteria strains.</title>
        <authorList>
            <person name="Klenk H.-P."/>
        </authorList>
    </citation>
    <scope>NUCLEOTIDE SEQUENCE [LARGE SCALE GENOMIC DNA]</scope>
    <source>
        <strain evidence="1 2">DSM 23040</strain>
    </source>
</reference>
<dbReference type="RefSeq" id="WP_343064057.1">
    <property type="nucleotide sequence ID" value="NZ_CBCSFZ010000012.1"/>
</dbReference>
<evidence type="ECO:0000313" key="2">
    <source>
        <dbReference type="Proteomes" id="UP000568050"/>
    </source>
</evidence>
<keyword evidence="2" id="KW-1185">Reference proteome</keyword>
<dbReference type="GO" id="GO:0016791">
    <property type="term" value="F:phosphatase activity"/>
    <property type="evidence" value="ECO:0007669"/>
    <property type="project" value="TreeGrafter"/>
</dbReference>
<dbReference type="PANTHER" id="PTHR10000">
    <property type="entry name" value="PHOSPHOSERINE PHOSPHATASE"/>
    <property type="match status" value="1"/>
</dbReference>
<sequence>MQGALHEPAGMPRGLMDLLRSEPAVVGLDVDGTLLDHRMRMSPAIADVLARLSRSQHHTVIATGRGLSKTLPVVRAAQVADGYAVAANGAITARIQGGDAEIIDTRTFDPDEALRRMREVVPEGRYAVETAAGDFFATESFEDAEFGIHAEVVSFEELCDHEDVIRVVVTKPDMPREEFRRIVQKAGLHGVEYAVGYSSWLDMSAPGVTKATALARTIDLLGARNVLAIGDGSNDIDMLRWANLGVAMGQANRNVNDAADAVTGTIEEDGAAAVLNELLAGTEFAQDPSAGSVGEWVYVG</sequence>
<dbReference type="EMBL" id="JACHWP010000003">
    <property type="protein sequence ID" value="MBB3023112.1"/>
    <property type="molecule type" value="Genomic_DNA"/>
</dbReference>
<dbReference type="PROSITE" id="PS01229">
    <property type="entry name" value="COF_2"/>
    <property type="match status" value="1"/>
</dbReference>
<dbReference type="PANTHER" id="PTHR10000:SF8">
    <property type="entry name" value="HAD SUPERFAMILY HYDROLASE-LIKE, TYPE 3"/>
    <property type="match status" value="1"/>
</dbReference>
<dbReference type="Pfam" id="PF08282">
    <property type="entry name" value="Hydrolase_3"/>
    <property type="match status" value="1"/>
</dbReference>
<dbReference type="AlphaFoldDB" id="A0A839QST6"/>
<name>A0A839QST6_9MICO</name>
<dbReference type="InterPro" id="IPR036412">
    <property type="entry name" value="HAD-like_sf"/>
</dbReference>